<dbReference type="Pfam" id="PF13602">
    <property type="entry name" value="ADH_zinc_N_2"/>
    <property type="match status" value="1"/>
</dbReference>
<name>A0A937X6T5_9BACT</name>
<dbReference type="EMBL" id="VGJX01001017">
    <property type="protein sequence ID" value="MBM3276418.1"/>
    <property type="molecule type" value="Genomic_DNA"/>
</dbReference>
<evidence type="ECO:0000313" key="3">
    <source>
        <dbReference type="Proteomes" id="UP000703893"/>
    </source>
</evidence>
<dbReference type="InterPro" id="IPR050129">
    <property type="entry name" value="Zn_alcohol_dh"/>
</dbReference>
<dbReference type="GO" id="GO:0016491">
    <property type="term" value="F:oxidoreductase activity"/>
    <property type="evidence" value="ECO:0007669"/>
    <property type="project" value="UniProtKB-KW"/>
</dbReference>
<dbReference type="SUPFAM" id="SSF51735">
    <property type="entry name" value="NAD(P)-binding Rossmann-fold domains"/>
    <property type="match status" value="1"/>
</dbReference>
<dbReference type="InterPro" id="IPR036291">
    <property type="entry name" value="NAD(P)-bd_dom_sf"/>
</dbReference>
<dbReference type="PANTHER" id="PTHR43401">
    <property type="entry name" value="L-THREONINE 3-DEHYDROGENASE"/>
    <property type="match status" value="1"/>
</dbReference>
<organism evidence="2 3">
    <name type="scientific">Candidatus Tanganyikabacteria bacterium</name>
    <dbReference type="NCBI Taxonomy" id="2961651"/>
    <lineage>
        <taxon>Bacteria</taxon>
        <taxon>Bacillati</taxon>
        <taxon>Candidatus Sericytochromatia</taxon>
        <taxon>Candidatus Tanganyikabacteria</taxon>
    </lineage>
</organism>
<protein>
    <submittedName>
        <fullName evidence="2">Zinc-binding dehydrogenase</fullName>
    </submittedName>
</protein>
<proteinExistence type="predicted"/>
<evidence type="ECO:0000313" key="2">
    <source>
        <dbReference type="EMBL" id="MBM3276418.1"/>
    </source>
</evidence>
<accession>A0A937X6T5</accession>
<evidence type="ECO:0000256" key="1">
    <source>
        <dbReference type="ARBA" id="ARBA00023002"/>
    </source>
</evidence>
<dbReference type="Gene3D" id="3.90.180.10">
    <property type="entry name" value="Medium-chain alcohol dehydrogenases, catalytic domain"/>
    <property type="match status" value="1"/>
</dbReference>
<dbReference type="Proteomes" id="UP000703893">
    <property type="component" value="Unassembled WGS sequence"/>
</dbReference>
<sequence>PQAIRQGFEALANGGRYAMLGIPSGPVELDLARQVVFKGATLQGIIGRRVFETWYQTSALLASGRLDLSPLITHRFPLEDFAGAFALMRSGNCGKVVLTP</sequence>
<dbReference type="AlphaFoldDB" id="A0A937X6T5"/>
<reference evidence="2 3" key="1">
    <citation type="submission" date="2019-03" db="EMBL/GenBank/DDBJ databases">
        <title>Lake Tanganyika Metagenome-Assembled Genomes (MAGs).</title>
        <authorList>
            <person name="Tran P."/>
        </authorList>
    </citation>
    <scope>NUCLEOTIDE SEQUENCE [LARGE SCALE GENOMIC DNA]</scope>
    <source>
        <strain evidence="2">K_DeepCast_65m_m2_236</strain>
    </source>
</reference>
<dbReference type="PANTHER" id="PTHR43401:SF2">
    <property type="entry name" value="L-THREONINE 3-DEHYDROGENASE"/>
    <property type="match status" value="1"/>
</dbReference>
<dbReference type="Gene3D" id="3.40.50.720">
    <property type="entry name" value="NAD(P)-binding Rossmann-like Domain"/>
    <property type="match status" value="1"/>
</dbReference>
<comment type="caution">
    <text evidence="2">The sequence shown here is derived from an EMBL/GenBank/DDBJ whole genome shotgun (WGS) entry which is preliminary data.</text>
</comment>
<keyword evidence="1" id="KW-0560">Oxidoreductase</keyword>
<gene>
    <name evidence="2" type="ORF">FJZ00_14785</name>
</gene>
<feature type="non-terminal residue" evidence="2">
    <location>
        <position position="1"/>
    </location>
</feature>